<accession>A0A6J1LZA5</accession>
<dbReference type="GO" id="GO:0016706">
    <property type="term" value="F:2-oxoglutarate-dependent dioxygenase activity"/>
    <property type="evidence" value="ECO:0007669"/>
    <property type="project" value="TreeGrafter"/>
</dbReference>
<dbReference type="PANTHER" id="PTHR12480">
    <property type="entry name" value="ARGININE DEMETHYLASE AND LYSYL-HYDROXYLASE JMJD"/>
    <property type="match status" value="1"/>
</dbReference>
<gene>
    <name evidence="3" type="primary">LOC111601423</name>
</gene>
<name>A0A6J1LZA5_DROHY</name>
<feature type="domain" description="Cupin-like" evidence="1">
    <location>
        <begin position="153"/>
        <end position="310"/>
    </location>
</feature>
<dbReference type="OrthoDB" id="10063099at2759"/>
<sequence>MLLPISSNLSLSHANQAHTILNHHHHQQQQHTRPHCLHLLATCLGRGNMEQARSQLRRILWTHRPTDLTTTMQQLLHRYCSASALSKKLLKLTKILLICVLAIYFLNYYLAELQGQRCALTLPRPLRYALRPPERCDFCANIQSVPRISNLTPARFEAEYAYSGAPVIVSDAMQNWTASTLFNYWYFRDVYGKAKRKQRIRDCQFLPYKTGFRDIYEALDMSQTRVNSESDESPWYFGWSNCHAETAEEFRRHYGRPYFLPERSENNAVDWFFIGTAGLGAQMHIDNVRLPSWQAQLAGNKRWLLVPPPECYFQCKRFDVLVQQGDIIVLDTNRWYHQTFVQPGAISLTIGAEYD</sequence>
<reference evidence="3" key="1">
    <citation type="submission" date="2025-08" db="UniProtKB">
        <authorList>
            <consortium name="RefSeq"/>
        </authorList>
    </citation>
    <scope>IDENTIFICATION</scope>
    <source>
        <strain evidence="3">15085-1641.00</strain>
        <tissue evidence="3">Whole body</tissue>
    </source>
</reference>
<organism evidence="2 3">
    <name type="scientific">Drosophila hydei</name>
    <name type="common">Fruit fly</name>
    <dbReference type="NCBI Taxonomy" id="7224"/>
    <lineage>
        <taxon>Eukaryota</taxon>
        <taxon>Metazoa</taxon>
        <taxon>Ecdysozoa</taxon>
        <taxon>Arthropoda</taxon>
        <taxon>Hexapoda</taxon>
        <taxon>Insecta</taxon>
        <taxon>Pterygota</taxon>
        <taxon>Neoptera</taxon>
        <taxon>Endopterygota</taxon>
        <taxon>Diptera</taxon>
        <taxon>Brachycera</taxon>
        <taxon>Muscomorpha</taxon>
        <taxon>Ephydroidea</taxon>
        <taxon>Drosophilidae</taxon>
        <taxon>Drosophila</taxon>
    </lineage>
</organism>
<evidence type="ECO:0000313" key="2">
    <source>
        <dbReference type="Proteomes" id="UP000504633"/>
    </source>
</evidence>
<dbReference type="OMA" id="HIRECQF"/>
<evidence type="ECO:0000259" key="1">
    <source>
        <dbReference type="Pfam" id="PF13621"/>
    </source>
</evidence>
<dbReference type="SUPFAM" id="SSF51197">
    <property type="entry name" value="Clavaminate synthase-like"/>
    <property type="match status" value="1"/>
</dbReference>
<dbReference type="Pfam" id="PF13621">
    <property type="entry name" value="Cupin_8"/>
    <property type="match status" value="1"/>
</dbReference>
<dbReference type="AlphaFoldDB" id="A0A6J1LZA5"/>
<dbReference type="InterPro" id="IPR041667">
    <property type="entry name" value="Cupin_8"/>
</dbReference>
<dbReference type="Proteomes" id="UP000504633">
    <property type="component" value="Unplaced"/>
</dbReference>
<dbReference type="KEGG" id="dhe:111601423"/>
<dbReference type="InterPro" id="IPR050910">
    <property type="entry name" value="JMJD6_ArgDemeth/LysHydrox"/>
</dbReference>
<dbReference type="Gene3D" id="2.60.120.650">
    <property type="entry name" value="Cupin"/>
    <property type="match status" value="1"/>
</dbReference>
<proteinExistence type="predicted"/>
<dbReference type="GeneID" id="111601423"/>
<dbReference type="RefSeq" id="XP_023173766.2">
    <property type="nucleotide sequence ID" value="XM_023317998.2"/>
</dbReference>
<keyword evidence="2" id="KW-1185">Reference proteome</keyword>
<evidence type="ECO:0000313" key="3">
    <source>
        <dbReference type="RefSeq" id="XP_023173766.2"/>
    </source>
</evidence>
<dbReference type="PANTHER" id="PTHR12480:SF19">
    <property type="entry name" value="CUPIN-LIKE DOMAIN-CONTAINING PROTEIN"/>
    <property type="match status" value="1"/>
</dbReference>
<protein>
    <submittedName>
        <fullName evidence="3">Uncharacterized protein LOC111601423</fullName>
    </submittedName>
</protein>